<evidence type="ECO:0000256" key="1">
    <source>
        <dbReference type="ARBA" id="ARBA00022679"/>
    </source>
</evidence>
<dbReference type="SUPFAM" id="SSF52540">
    <property type="entry name" value="P-loop containing nucleoside triphosphate hydrolases"/>
    <property type="match status" value="1"/>
</dbReference>
<dbReference type="EMBL" id="QZKU01000042">
    <property type="protein sequence ID" value="RJP23864.1"/>
    <property type="molecule type" value="Genomic_DNA"/>
</dbReference>
<sequence length="283" mass="31949">MTSLNFVSTKGKQGLLVSNSPIFIGGAGRSGTTLIRVILDSHPNIACGPELKVTPIVADLWHKFQTAHYPPLKEYLLTPADINQVFRQMLLSLLEKYRLQSGKRRIAEKSPNNVFFFHHLHALFPESPLVHVIRDGRDVVCSLLTMNWINPQTGQRVDYTRDSRKAAEYWVSAVTMGRRAGANPAIRPRYLEIKYEDLVISPEDTLRRLLIHIGEPWDPTVLAYYEKERNLAGESSAEQVSKPLYTGSAGRWKKDLAVAERKAIKEVAGKLLVELGYASDLEW</sequence>
<comment type="caution">
    <text evidence="2">The sequence shown here is derived from an EMBL/GenBank/DDBJ whole genome shotgun (WGS) entry which is preliminary data.</text>
</comment>
<evidence type="ECO:0000313" key="2">
    <source>
        <dbReference type="EMBL" id="RJP23864.1"/>
    </source>
</evidence>
<dbReference type="PANTHER" id="PTHR12788">
    <property type="entry name" value="PROTEIN-TYROSINE SULFOTRANSFERASE 2"/>
    <property type="match status" value="1"/>
</dbReference>
<dbReference type="InterPro" id="IPR026634">
    <property type="entry name" value="TPST-like"/>
</dbReference>
<keyword evidence="1 2" id="KW-0808">Transferase</keyword>
<proteinExistence type="predicted"/>
<dbReference type="InterPro" id="IPR027417">
    <property type="entry name" value="P-loop_NTPase"/>
</dbReference>
<dbReference type="Proteomes" id="UP000265882">
    <property type="component" value="Unassembled WGS sequence"/>
</dbReference>
<reference evidence="2 3" key="1">
    <citation type="journal article" date="2017" name="ISME J.">
        <title>Energy and carbon metabolisms in a deep terrestrial subsurface fluid microbial community.</title>
        <authorList>
            <person name="Momper L."/>
            <person name="Jungbluth S.P."/>
            <person name="Lee M.D."/>
            <person name="Amend J.P."/>
        </authorList>
    </citation>
    <scope>NUCLEOTIDE SEQUENCE [LARGE SCALE GENOMIC DNA]</scope>
    <source>
        <strain evidence="2">SURF_5</strain>
    </source>
</reference>
<gene>
    <name evidence="2" type="ORF">C4520_05330</name>
</gene>
<name>A0A3A4P7B9_ABYX5</name>
<dbReference type="Pfam" id="PF13469">
    <property type="entry name" value="Sulfotransfer_3"/>
    <property type="match status" value="1"/>
</dbReference>
<dbReference type="GO" id="GO:0008476">
    <property type="term" value="F:protein-tyrosine sulfotransferase activity"/>
    <property type="evidence" value="ECO:0007669"/>
    <property type="project" value="InterPro"/>
</dbReference>
<accession>A0A3A4P7B9</accession>
<dbReference type="AlphaFoldDB" id="A0A3A4P7B9"/>
<dbReference type="PANTHER" id="PTHR12788:SF10">
    <property type="entry name" value="PROTEIN-TYROSINE SULFOTRANSFERASE"/>
    <property type="match status" value="1"/>
</dbReference>
<organism evidence="2 3">
    <name type="scientific">Abyssobacteria bacterium (strain SURF_5)</name>
    <dbReference type="NCBI Taxonomy" id="2093360"/>
    <lineage>
        <taxon>Bacteria</taxon>
        <taxon>Pseudomonadati</taxon>
        <taxon>Candidatus Hydrogenedentota</taxon>
        <taxon>Candidatus Abyssobacteria</taxon>
    </lineage>
</organism>
<protein>
    <submittedName>
        <fullName evidence="2">Sulfotransferase</fullName>
    </submittedName>
</protein>
<dbReference type="Gene3D" id="3.40.50.300">
    <property type="entry name" value="P-loop containing nucleotide triphosphate hydrolases"/>
    <property type="match status" value="1"/>
</dbReference>
<evidence type="ECO:0000313" key="3">
    <source>
        <dbReference type="Proteomes" id="UP000265882"/>
    </source>
</evidence>